<proteinExistence type="predicted"/>
<dbReference type="Proteomes" id="UP000287177">
    <property type="component" value="Unassembled WGS sequence"/>
</dbReference>
<evidence type="ECO:0000256" key="1">
    <source>
        <dbReference type="SAM" id="MobiDB-lite"/>
    </source>
</evidence>
<protein>
    <recommendedName>
        <fullName evidence="5">Intersectin-EH binding protein Ibp1</fullName>
    </recommendedName>
</protein>
<evidence type="ECO:0008006" key="5">
    <source>
        <dbReference type="Google" id="ProtNLM"/>
    </source>
</evidence>
<feature type="chain" id="PRO_5019142911" description="Intersectin-EH binding protein Ibp1" evidence="2">
    <location>
        <begin position="24"/>
        <end position="75"/>
    </location>
</feature>
<evidence type="ECO:0000313" key="4">
    <source>
        <dbReference type="Proteomes" id="UP000287177"/>
    </source>
</evidence>
<organism evidence="3 4">
    <name type="scientific">Mycolicibacterium elephantis DSM 44368</name>
    <dbReference type="NCBI Taxonomy" id="1335622"/>
    <lineage>
        <taxon>Bacteria</taxon>
        <taxon>Bacillati</taxon>
        <taxon>Actinomycetota</taxon>
        <taxon>Actinomycetes</taxon>
        <taxon>Mycobacteriales</taxon>
        <taxon>Mycobacteriaceae</taxon>
        <taxon>Mycolicibacterium</taxon>
    </lineage>
</organism>
<feature type="region of interest" description="Disordered" evidence="1">
    <location>
        <begin position="50"/>
        <end position="75"/>
    </location>
</feature>
<accession>A0A439DUK5</accession>
<sequence>MPRILAACLVAAAALLAAPNAAADPQDLVPYCSGDQTPIDNNCRPMAHQTVTHEGSGLDPNLPSGLDPANPAVVG</sequence>
<gene>
    <name evidence="3" type="ORF">MELE44368_18770</name>
</gene>
<feature type="signal peptide" evidence="2">
    <location>
        <begin position="1"/>
        <end position="23"/>
    </location>
</feature>
<evidence type="ECO:0000256" key="2">
    <source>
        <dbReference type="SAM" id="SignalP"/>
    </source>
</evidence>
<keyword evidence="4" id="KW-1185">Reference proteome</keyword>
<name>A0A439DUK5_9MYCO</name>
<reference evidence="3 4" key="1">
    <citation type="submission" date="2013-06" db="EMBL/GenBank/DDBJ databases">
        <title>The draft sequence of the Mycobacterium elephantis genome.</title>
        <authorList>
            <person name="Pettersson F.B."/>
            <person name="Das S."/>
            <person name="Dasgupta S."/>
            <person name="Bhattacharya A."/>
            <person name="Kirsebom L.A."/>
        </authorList>
    </citation>
    <scope>NUCLEOTIDE SEQUENCE [LARGE SCALE GENOMIC DNA]</scope>
    <source>
        <strain evidence="3 4">DSM 44368</strain>
    </source>
</reference>
<dbReference type="AlphaFoldDB" id="A0A439DUK5"/>
<keyword evidence="2" id="KW-0732">Signal</keyword>
<dbReference type="RefSeq" id="WP_206613753.1">
    <property type="nucleotide sequence ID" value="NZ_ATDN01000014.1"/>
</dbReference>
<comment type="caution">
    <text evidence="3">The sequence shown here is derived from an EMBL/GenBank/DDBJ whole genome shotgun (WGS) entry which is preliminary data.</text>
</comment>
<evidence type="ECO:0000313" key="3">
    <source>
        <dbReference type="EMBL" id="RWA20242.1"/>
    </source>
</evidence>
<dbReference type="EMBL" id="ATDN01000014">
    <property type="protein sequence ID" value="RWA20242.1"/>
    <property type="molecule type" value="Genomic_DNA"/>
</dbReference>